<dbReference type="Pfam" id="PF00582">
    <property type="entry name" value="Usp"/>
    <property type="match status" value="1"/>
</dbReference>
<evidence type="ECO:0000256" key="4">
    <source>
        <dbReference type="ARBA" id="ARBA00037131"/>
    </source>
</evidence>
<dbReference type="GO" id="GO:0005737">
    <property type="term" value="C:cytoplasm"/>
    <property type="evidence" value="ECO:0007669"/>
    <property type="project" value="UniProtKB-SubCell"/>
</dbReference>
<dbReference type="RefSeq" id="WP_005502057.1">
    <property type="nucleotide sequence ID" value="NZ_ABIC01000042.1"/>
</dbReference>
<evidence type="ECO:0000313" key="7">
    <source>
        <dbReference type="Proteomes" id="UP000005839"/>
    </source>
</evidence>
<comment type="similarity">
    <text evidence="2">Belongs to the universal stress protein A family.</text>
</comment>
<dbReference type="Gene3D" id="3.40.50.12370">
    <property type="match status" value="1"/>
</dbReference>
<protein>
    <submittedName>
        <fullName evidence="6">Universal stress protein family</fullName>
    </submittedName>
</protein>
<comment type="caution">
    <text evidence="6">The sequence shown here is derived from an EMBL/GenBank/DDBJ whole genome shotgun (WGS) entry which is preliminary data.</text>
</comment>
<comment type="function">
    <text evidence="4">Required for resistance to DNA-damaging agents.</text>
</comment>
<evidence type="ECO:0000256" key="2">
    <source>
        <dbReference type="ARBA" id="ARBA00008791"/>
    </source>
</evidence>
<dbReference type="InterPro" id="IPR006016">
    <property type="entry name" value="UspA"/>
</dbReference>
<keyword evidence="7" id="KW-1185">Reference proteome</keyword>
<dbReference type="AlphaFoldDB" id="A9DG62"/>
<evidence type="ECO:0000313" key="6">
    <source>
        <dbReference type="EMBL" id="EDP99368.1"/>
    </source>
</evidence>
<dbReference type="STRING" id="314608.KT99_14605"/>
<dbReference type="Proteomes" id="UP000005839">
    <property type="component" value="Unassembled WGS sequence"/>
</dbReference>
<dbReference type="SUPFAM" id="SSF52402">
    <property type="entry name" value="Adenine nucleotide alpha hydrolases-like"/>
    <property type="match status" value="1"/>
</dbReference>
<evidence type="ECO:0000256" key="3">
    <source>
        <dbReference type="ARBA" id="ARBA00022490"/>
    </source>
</evidence>
<comment type="subcellular location">
    <subcellularLocation>
        <location evidence="1">Cytoplasm</location>
    </subcellularLocation>
</comment>
<evidence type="ECO:0000256" key="1">
    <source>
        <dbReference type="ARBA" id="ARBA00004496"/>
    </source>
</evidence>
<evidence type="ECO:0000259" key="5">
    <source>
        <dbReference type="Pfam" id="PF00582"/>
    </source>
</evidence>
<organism evidence="6 7">
    <name type="scientific">Shewanella benthica KT99</name>
    <dbReference type="NCBI Taxonomy" id="314608"/>
    <lineage>
        <taxon>Bacteria</taxon>
        <taxon>Pseudomonadati</taxon>
        <taxon>Pseudomonadota</taxon>
        <taxon>Gammaproteobacteria</taxon>
        <taxon>Alteromonadales</taxon>
        <taxon>Shewanellaceae</taxon>
        <taxon>Shewanella</taxon>
    </lineage>
</organism>
<proteinExistence type="inferred from homology"/>
<keyword evidence="3" id="KW-0963">Cytoplasm</keyword>
<gene>
    <name evidence="6" type="ORF">KT99_14605</name>
</gene>
<dbReference type="PANTHER" id="PTHR47892">
    <property type="entry name" value="UNIVERSAL STRESS PROTEIN E"/>
    <property type="match status" value="1"/>
</dbReference>
<sequence length="291" mass="32627">MDKLFIISQRHQQQTDAISAGILLAKQLDLFAEIMAYNYESFSGDAYYNPRIAGAARVQISADNKARVQHLLSELDADDVPFSNIWCKNLSEHACQHVHPDEYAMMLKSIHESAHFLPMDWQLIRHTKVPLMLLMLLSNNPLNQTKSILMAVDLGSNKPSKQALNRAVIAQAHKLAASTGHDLHLGFVIRLPKILRDMDLVNSRTLIKDAYQQHRQVIEEIGLDKDHVHILAGDADMCLFELSCRLQAQYLVIGARQRQGLLGAVIGNTAESILARIRSNVLVVPHHGEEP</sequence>
<dbReference type="PANTHER" id="PTHR47892:SF1">
    <property type="entry name" value="UNIVERSAL STRESS PROTEIN E"/>
    <property type="match status" value="1"/>
</dbReference>
<name>A9DG62_9GAMM</name>
<dbReference type="EMBL" id="ABIC01000042">
    <property type="protein sequence ID" value="EDP99368.1"/>
    <property type="molecule type" value="Genomic_DNA"/>
</dbReference>
<accession>A9DG62</accession>
<feature type="domain" description="UspA" evidence="5">
    <location>
        <begin position="146"/>
        <end position="285"/>
    </location>
</feature>
<reference evidence="6 7" key="1">
    <citation type="submission" date="2007-10" db="EMBL/GenBank/DDBJ databases">
        <authorList>
            <person name="Yayanos A."/>
            <person name="Ferriera S."/>
            <person name="Johnson J."/>
            <person name="Kravitz S."/>
            <person name="Halpern A."/>
            <person name="Remington K."/>
            <person name="Beeson K."/>
            <person name="Tran B."/>
            <person name="Rogers Y.-H."/>
            <person name="Friedman R."/>
            <person name="Venter J.C."/>
        </authorList>
    </citation>
    <scope>NUCLEOTIDE SEQUENCE [LARGE SCALE GENOMIC DNA]</scope>
    <source>
        <strain evidence="6 7">KT99</strain>
    </source>
</reference>